<keyword evidence="2" id="KW-1185">Reference proteome</keyword>
<dbReference type="EMBL" id="BAMD01000044">
    <property type="protein sequence ID" value="GAF04395.1"/>
    <property type="molecule type" value="Genomic_DNA"/>
</dbReference>
<gene>
    <name evidence="1" type="ORF">JCM21142_83098</name>
</gene>
<comment type="caution">
    <text evidence="1">The sequence shown here is derived from an EMBL/GenBank/DDBJ whole genome shotgun (WGS) entry which is preliminary data.</text>
</comment>
<dbReference type="Proteomes" id="UP000019402">
    <property type="component" value="Unassembled WGS sequence"/>
</dbReference>
<accession>W7Y0F4</accession>
<proteinExistence type="predicted"/>
<organism evidence="1 2">
    <name type="scientific">Saccharicrinis fermentans DSM 9555 = JCM 21142</name>
    <dbReference type="NCBI Taxonomy" id="869213"/>
    <lineage>
        <taxon>Bacteria</taxon>
        <taxon>Pseudomonadati</taxon>
        <taxon>Bacteroidota</taxon>
        <taxon>Bacteroidia</taxon>
        <taxon>Marinilabiliales</taxon>
        <taxon>Marinilabiliaceae</taxon>
        <taxon>Saccharicrinis</taxon>
    </lineage>
</organism>
<reference evidence="1 2" key="1">
    <citation type="journal article" date="2014" name="Genome Announc.">
        <title>Draft Genome Sequence of Cytophaga fermentans JCM 21142T, a Facultative Anaerobe Isolated from Marine Mud.</title>
        <authorList>
            <person name="Starns D."/>
            <person name="Oshima K."/>
            <person name="Suda W."/>
            <person name="Iino T."/>
            <person name="Yuki M."/>
            <person name="Inoue J."/>
            <person name="Kitamura K."/>
            <person name="Iida T."/>
            <person name="Darby A."/>
            <person name="Hattori M."/>
            <person name="Ohkuma M."/>
        </authorList>
    </citation>
    <scope>NUCLEOTIDE SEQUENCE [LARGE SCALE GENOMIC DNA]</scope>
    <source>
        <strain evidence="1 2">JCM 21142</strain>
    </source>
</reference>
<evidence type="ECO:0000313" key="1">
    <source>
        <dbReference type="EMBL" id="GAF04395.1"/>
    </source>
</evidence>
<sequence length="75" mass="8560">MQKQASSTPFHKMKHPILINSLISTFTLTFQHPINTRPPLTASLSLELFQSRLESSGTQPMLYHKPKLSYAIKHL</sequence>
<evidence type="ECO:0000313" key="2">
    <source>
        <dbReference type="Proteomes" id="UP000019402"/>
    </source>
</evidence>
<dbReference type="AlphaFoldDB" id="W7Y0F4"/>
<protein>
    <submittedName>
        <fullName evidence="1">Uncharacterized protein</fullName>
    </submittedName>
</protein>
<name>W7Y0F4_9BACT</name>
<dbReference type="STRING" id="869213.GCA_000517085_00625"/>
<dbReference type="RefSeq" id="WP_152541815.1">
    <property type="nucleotide sequence ID" value="NZ_BAMD01000044.1"/>
</dbReference>